<protein>
    <submittedName>
        <fullName evidence="1">Uncharacterized protein</fullName>
    </submittedName>
</protein>
<accession>A0A4S2CWW6</accession>
<organism evidence="1 2">
    <name type="scientific">Stenotrophomonas maltophilia</name>
    <name type="common">Pseudomonas maltophilia</name>
    <name type="synonym">Xanthomonas maltophilia</name>
    <dbReference type="NCBI Taxonomy" id="40324"/>
    <lineage>
        <taxon>Bacteria</taxon>
        <taxon>Pseudomonadati</taxon>
        <taxon>Pseudomonadota</taxon>
        <taxon>Gammaproteobacteria</taxon>
        <taxon>Lysobacterales</taxon>
        <taxon>Lysobacteraceae</taxon>
        <taxon>Stenotrophomonas</taxon>
        <taxon>Stenotrophomonas maltophilia group</taxon>
    </lineage>
</organism>
<name>A0A4S2CWW6_STEMA</name>
<evidence type="ECO:0000313" key="1">
    <source>
        <dbReference type="EMBL" id="TGY33041.1"/>
    </source>
</evidence>
<dbReference type="Proteomes" id="UP000306631">
    <property type="component" value="Unassembled WGS sequence"/>
</dbReference>
<reference evidence="1 2" key="1">
    <citation type="submission" date="2019-04" db="EMBL/GenBank/DDBJ databases">
        <title>Microbes associate with the intestines of laboratory mice.</title>
        <authorList>
            <person name="Navarre W."/>
            <person name="Wong E."/>
            <person name="Huang K."/>
            <person name="Tropini C."/>
            <person name="Ng K."/>
            <person name="Yu B."/>
        </authorList>
    </citation>
    <scope>NUCLEOTIDE SEQUENCE [LARGE SCALE GENOMIC DNA]</scope>
    <source>
        <strain evidence="1 2">NM62_B4-13</strain>
    </source>
</reference>
<proteinExistence type="predicted"/>
<dbReference type="EMBL" id="SRYW01000012">
    <property type="protein sequence ID" value="TGY33041.1"/>
    <property type="molecule type" value="Genomic_DNA"/>
</dbReference>
<evidence type="ECO:0000313" key="2">
    <source>
        <dbReference type="Proteomes" id="UP000306631"/>
    </source>
</evidence>
<gene>
    <name evidence="1" type="ORF">E5352_14000</name>
</gene>
<comment type="caution">
    <text evidence="1">The sequence shown here is derived from an EMBL/GenBank/DDBJ whole genome shotgun (WGS) entry which is preliminary data.</text>
</comment>
<dbReference type="RefSeq" id="WP_136005918.1">
    <property type="nucleotide sequence ID" value="NZ_SRYW01000012.1"/>
</dbReference>
<dbReference type="AlphaFoldDB" id="A0A4S2CWW6"/>
<sequence length="68" mass="7634">MNERRCDAMSDLPQLDTLTLQVHEVPLRRMPHGPGRMFVQTHGSGKLLMNFADGVNEWGKSLALTEAQ</sequence>